<name>A0AAD5LNN3_PYTIN</name>
<dbReference type="Proteomes" id="UP001209570">
    <property type="component" value="Unassembled WGS sequence"/>
</dbReference>
<dbReference type="AlphaFoldDB" id="A0AAD5LNN3"/>
<dbReference type="Gene3D" id="3.40.50.300">
    <property type="entry name" value="P-loop containing nucleotide triphosphate hydrolases"/>
    <property type="match status" value="1"/>
</dbReference>
<sequence>MLRNPKLLILDEATSALDSESERIVQQALDEVVAARARTTIVIAHRLSTIRNADKIVVVERGRVVEQGTHSELMRVPNGVYQSLLAETEKAN</sequence>
<dbReference type="GO" id="GO:0090374">
    <property type="term" value="P:oligopeptide export from mitochondrion"/>
    <property type="evidence" value="ECO:0007669"/>
    <property type="project" value="TreeGrafter"/>
</dbReference>
<protein>
    <submittedName>
        <fullName evidence="1">Uncharacterized protein</fullName>
    </submittedName>
</protein>
<dbReference type="InterPro" id="IPR027417">
    <property type="entry name" value="P-loop_NTPase"/>
</dbReference>
<dbReference type="GO" id="GO:0005743">
    <property type="term" value="C:mitochondrial inner membrane"/>
    <property type="evidence" value="ECO:0007669"/>
    <property type="project" value="TreeGrafter"/>
</dbReference>
<dbReference type="GO" id="GO:0015421">
    <property type="term" value="F:ABC-type oligopeptide transporter activity"/>
    <property type="evidence" value="ECO:0007669"/>
    <property type="project" value="TreeGrafter"/>
</dbReference>
<dbReference type="SUPFAM" id="SSF52540">
    <property type="entry name" value="P-loop containing nucleoside triphosphate hydrolases"/>
    <property type="match status" value="1"/>
</dbReference>
<gene>
    <name evidence="1" type="ORF">P43SY_011421</name>
</gene>
<dbReference type="PANTHER" id="PTHR43394:SF1">
    <property type="entry name" value="ATP-BINDING CASSETTE SUB-FAMILY B MEMBER 10, MITOCHONDRIAL"/>
    <property type="match status" value="1"/>
</dbReference>
<dbReference type="PANTHER" id="PTHR43394">
    <property type="entry name" value="ATP-DEPENDENT PERMEASE MDL1, MITOCHONDRIAL"/>
    <property type="match status" value="1"/>
</dbReference>
<proteinExistence type="predicted"/>
<accession>A0AAD5LNN3</accession>
<dbReference type="EMBL" id="JAKCXM010009128">
    <property type="protein sequence ID" value="KAJ0388543.1"/>
    <property type="molecule type" value="Genomic_DNA"/>
</dbReference>
<organism evidence="1 2">
    <name type="scientific">Pythium insidiosum</name>
    <name type="common">Pythiosis disease agent</name>
    <dbReference type="NCBI Taxonomy" id="114742"/>
    <lineage>
        <taxon>Eukaryota</taxon>
        <taxon>Sar</taxon>
        <taxon>Stramenopiles</taxon>
        <taxon>Oomycota</taxon>
        <taxon>Peronosporomycetes</taxon>
        <taxon>Pythiales</taxon>
        <taxon>Pythiaceae</taxon>
        <taxon>Pythium</taxon>
    </lineage>
</organism>
<evidence type="ECO:0000313" key="2">
    <source>
        <dbReference type="Proteomes" id="UP001209570"/>
    </source>
</evidence>
<keyword evidence="2" id="KW-1185">Reference proteome</keyword>
<reference evidence="1" key="1">
    <citation type="submission" date="2021-12" db="EMBL/GenBank/DDBJ databases">
        <title>Prjna785345.</title>
        <authorList>
            <person name="Rujirawat T."/>
            <person name="Krajaejun T."/>
        </authorList>
    </citation>
    <scope>NUCLEOTIDE SEQUENCE</scope>
    <source>
        <strain evidence="1">Pi057C3</strain>
    </source>
</reference>
<comment type="caution">
    <text evidence="1">The sequence shown here is derived from an EMBL/GenBank/DDBJ whole genome shotgun (WGS) entry which is preliminary data.</text>
</comment>
<dbReference type="InterPro" id="IPR039421">
    <property type="entry name" value="Type_1_exporter"/>
</dbReference>
<evidence type="ECO:0000313" key="1">
    <source>
        <dbReference type="EMBL" id="KAJ0388543.1"/>
    </source>
</evidence>